<proteinExistence type="predicted"/>
<dbReference type="InterPro" id="IPR038461">
    <property type="entry name" value="Schlafen_AlbA_2_dom_sf"/>
</dbReference>
<dbReference type="EMBL" id="VKAD01000001">
    <property type="protein sequence ID" value="TXR54657.1"/>
    <property type="molecule type" value="Genomic_DNA"/>
</dbReference>
<sequence length="267" mass="30194">MSREFKTVSKKAKEVLEKPEGLDVEFKRNAGGVKPSVLVSFANSNTGGTILVGVDEEKTSDGLERGVIKGCSTSDNDRLQIQNMASDCIPPINLNIFVENTNNKPFFRVEIPSGKNKPYCTKSGEYKIREDGRVRALHPDELLAIFMNKEGDKFLSQFKNAVTELEKNVESIDSTVKGELDKLLSRLQTLNKDVFIYLEDIFHSAEQSSSDASEANETINEVWKEIHRLNQNVQSIQENDNDPFYVRLEEKLDLLINHLGASSYRRY</sequence>
<dbReference type="Gene3D" id="3.30.950.30">
    <property type="entry name" value="Schlafen, AAA domain"/>
    <property type="match status" value="1"/>
</dbReference>
<dbReference type="AlphaFoldDB" id="A0A5C8ZA63"/>
<name>A0A5C8ZA63_9GAMM</name>
<reference evidence="2 3" key="1">
    <citation type="submission" date="2019-07" db="EMBL/GenBank/DDBJ databases">
        <title>Reinekea sp. strain SSH23 genome sequencing and assembly.</title>
        <authorList>
            <person name="Kim I."/>
        </authorList>
    </citation>
    <scope>NUCLEOTIDE SEQUENCE [LARGE SCALE GENOMIC DNA]</scope>
    <source>
        <strain evidence="2 3">SSH23</strain>
    </source>
</reference>
<dbReference type="PANTHER" id="PTHR30595">
    <property type="entry name" value="GLPR-RELATED TRANSCRIPTIONAL REPRESSOR"/>
    <property type="match status" value="1"/>
</dbReference>
<dbReference type="PANTHER" id="PTHR30595:SF6">
    <property type="entry name" value="SCHLAFEN ALBA-2 DOMAIN-CONTAINING PROTEIN"/>
    <property type="match status" value="1"/>
</dbReference>
<organism evidence="2 3">
    <name type="scientific">Reinekea thalattae</name>
    <dbReference type="NCBI Taxonomy" id="2593301"/>
    <lineage>
        <taxon>Bacteria</taxon>
        <taxon>Pseudomonadati</taxon>
        <taxon>Pseudomonadota</taxon>
        <taxon>Gammaproteobacteria</taxon>
        <taxon>Oceanospirillales</taxon>
        <taxon>Saccharospirillaceae</taxon>
        <taxon>Reinekea</taxon>
    </lineage>
</organism>
<dbReference type="Proteomes" id="UP000321764">
    <property type="component" value="Unassembled WGS sequence"/>
</dbReference>
<dbReference type="Pfam" id="PF04326">
    <property type="entry name" value="SLFN_AlbA_2"/>
    <property type="match status" value="1"/>
</dbReference>
<keyword evidence="2" id="KW-0547">Nucleotide-binding</keyword>
<dbReference type="RefSeq" id="WP_147714056.1">
    <property type="nucleotide sequence ID" value="NZ_VKAD01000001.1"/>
</dbReference>
<evidence type="ECO:0000313" key="2">
    <source>
        <dbReference type="EMBL" id="TXR54657.1"/>
    </source>
</evidence>
<gene>
    <name evidence="2" type="ORF">FME95_09005</name>
</gene>
<accession>A0A5C8ZA63</accession>
<comment type="caution">
    <text evidence="2">The sequence shown here is derived from an EMBL/GenBank/DDBJ whole genome shotgun (WGS) entry which is preliminary data.</text>
</comment>
<evidence type="ECO:0000313" key="3">
    <source>
        <dbReference type="Proteomes" id="UP000321764"/>
    </source>
</evidence>
<dbReference type="InterPro" id="IPR007421">
    <property type="entry name" value="Schlafen_AlbA_2_dom"/>
</dbReference>
<protein>
    <submittedName>
        <fullName evidence="2">ATP-binding protein</fullName>
    </submittedName>
</protein>
<keyword evidence="3" id="KW-1185">Reference proteome</keyword>
<evidence type="ECO:0000259" key="1">
    <source>
        <dbReference type="Pfam" id="PF04326"/>
    </source>
</evidence>
<dbReference type="OrthoDB" id="8456725at2"/>
<dbReference type="GO" id="GO:0005524">
    <property type="term" value="F:ATP binding"/>
    <property type="evidence" value="ECO:0007669"/>
    <property type="project" value="UniProtKB-KW"/>
</dbReference>
<keyword evidence="2" id="KW-0067">ATP-binding</keyword>
<feature type="domain" description="Schlafen AlbA-2" evidence="1">
    <location>
        <begin position="20"/>
        <end position="136"/>
    </location>
</feature>